<dbReference type="CDD" id="cd06267">
    <property type="entry name" value="PBP1_LacI_sugar_binding-like"/>
    <property type="match status" value="1"/>
</dbReference>
<dbReference type="PANTHER" id="PTHR30146:SF109">
    <property type="entry name" value="HTH-TYPE TRANSCRIPTIONAL REGULATOR GALS"/>
    <property type="match status" value="1"/>
</dbReference>
<dbReference type="PROSITE" id="PS00356">
    <property type="entry name" value="HTH_LACI_1"/>
    <property type="match status" value="1"/>
</dbReference>
<dbReference type="Proteomes" id="UP000256388">
    <property type="component" value="Unassembled WGS sequence"/>
</dbReference>
<keyword evidence="1" id="KW-0805">Transcription regulation</keyword>
<dbReference type="Pfam" id="PF13377">
    <property type="entry name" value="Peripla_BP_3"/>
    <property type="match status" value="1"/>
</dbReference>
<keyword evidence="2" id="KW-0238">DNA-binding</keyword>
<dbReference type="OrthoDB" id="3227375at2"/>
<dbReference type="GO" id="GO:0000976">
    <property type="term" value="F:transcription cis-regulatory region binding"/>
    <property type="evidence" value="ECO:0007669"/>
    <property type="project" value="TreeGrafter"/>
</dbReference>
<evidence type="ECO:0000313" key="5">
    <source>
        <dbReference type="EMBL" id="REG08595.1"/>
    </source>
</evidence>
<sequence length="337" mass="36872">MENKRSVTIRDVARRAGVSIATVSRYINKTAPVSKEVGESIQSSMKELDFIPNSAARKLATNQYSTLGLLLSDIKGDFFSVLVSEIEKDARAAGFDLLISISRDDTVTTGTNAFSIGPQNTDGMIIFADCASDNDLKYYFFNRYPVVLVCRTAPLEINIPSVGVENLQATKAIMRHLIEVHQRRKIVFLRGLPTHEDSMVREIGYKSVLAEKNIPFNPSLVYPGNFDRDSAFESVKNLLKKNTDFDAIFACDDEAAIGAMAALTDAGVDIPGQVSVVGFDDQTIAPFLNPSLTTIHAPFAEVGRKAVDILIKQINHQAVDSLTVIPSELVIRHSCGC</sequence>
<protein>
    <submittedName>
        <fullName evidence="5">LacI family transcriptional regulator</fullName>
    </submittedName>
</protein>
<accession>A0A3E0AAX1</accession>
<name>A0A3E0AAX1_9CHLR</name>
<dbReference type="PANTHER" id="PTHR30146">
    <property type="entry name" value="LACI-RELATED TRANSCRIPTIONAL REPRESSOR"/>
    <property type="match status" value="1"/>
</dbReference>
<dbReference type="SUPFAM" id="SSF47413">
    <property type="entry name" value="lambda repressor-like DNA-binding domains"/>
    <property type="match status" value="1"/>
</dbReference>
<organism evidence="5 6">
    <name type="scientific">Pelolinea submarina</name>
    <dbReference type="NCBI Taxonomy" id="913107"/>
    <lineage>
        <taxon>Bacteria</taxon>
        <taxon>Bacillati</taxon>
        <taxon>Chloroflexota</taxon>
        <taxon>Anaerolineae</taxon>
        <taxon>Anaerolineales</taxon>
        <taxon>Anaerolineaceae</taxon>
        <taxon>Pelolinea</taxon>
    </lineage>
</organism>
<dbReference type="Gene3D" id="3.40.50.2300">
    <property type="match status" value="2"/>
</dbReference>
<reference evidence="5 6" key="1">
    <citation type="submission" date="2018-08" db="EMBL/GenBank/DDBJ databases">
        <title>Genomic Encyclopedia of Type Strains, Phase IV (KMG-IV): sequencing the most valuable type-strain genomes for metagenomic binning, comparative biology and taxonomic classification.</title>
        <authorList>
            <person name="Goeker M."/>
        </authorList>
    </citation>
    <scope>NUCLEOTIDE SEQUENCE [LARGE SCALE GENOMIC DNA]</scope>
    <source>
        <strain evidence="5 6">DSM 23923</strain>
    </source>
</reference>
<dbReference type="SUPFAM" id="SSF53822">
    <property type="entry name" value="Periplasmic binding protein-like I"/>
    <property type="match status" value="1"/>
</dbReference>
<dbReference type="InterPro" id="IPR046335">
    <property type="entry name" value="LacI/GalR-like_sensor"/>
</dbReference>
<comment type="caution">
    <text evidence="5">The sequence shown here is derived from an EMBL/GenBank/DDBJ whole genome shotgun (WGS) entry which is preliminary data.</text>
</comment>
<evidence type="ECO:0000259" key="4">
    <source>
        <dbReference type="PROSITE" id="PS50932"/>
    </source>
</evidence>
<evidence type="ECO:0000256" key="3">
    <source>
        <dbReference type="ARBA" id="ARBA00023163"/>
    </source>
</evidence>
<dbReference type="GO" id="GO:0003700">
    <property type="term" value="F:DNA-binding transcription factor activity"/>
    <property type="evidence" value="ECO:0007669"/>
    <property type="project" value="TreeGrafter"/>
</dbReference>
<dbReference type="PRINTS" id="PR00036">
    <property type="entry name" value="HTHLACI"/>
</dbReference>
<dbReference type="InterPro" id="IPR028082">
    <property type="entry name" value="Peripla_BP_I"/>
</dbReference>
<dbReference type="InterPro" id="IPR000843">
    <property type="entry name" value="HTH_LacI"/>
</dbReference>
<evidence type="ECO:0000313" key="6">
    <source>
        <dbReference type="Proteomes" id="UP000256388"/>
    </source>
</evidence>
<dbReference type="AlphaFoldDB" id="A0A3E0AAX1"/>
<dbReference type="SMART" id="SM00354">
    <property type="entry name" value="HTH_LACI"/>
    <property type="match status" value="1"/>
</dbReference>
<feature type="domain" description="HTH lacI-type" evidence="4">
    <location>
        <begin position="7"/>
        <end position="61"/>
    </location>
</feature>
<proteinExistence type="predicted"/>
<evidence type="ECO:0000256" key="2">
    <source>
        <dbReference type="ARBA" id="ARBA00023125"/>
    </source>
</evidence>
<dbReference type="RefSeq" id="WP_116225246.1">
    <property type="nucleotide sequence ID" value="NZ_AP018437.1"/>
</dbReference>
<evidence type="ECO:0000256" key="1">
    <source>
        <dbReference type="ARBA" id="ARBA00023015"/>
    </source>
</evidence>
<dbReference type="InterPro" id="IPR010982">
    <property type="entry name" value="Lambda_DNA-bd_dom_sf"/>
</dbReference>
<keyword evidence="3" id="KW-0804">Transcription</keyword>
<dbReference type="CDD" id="cd01392">
    <property type="entry name" value="HTH_LacI"/>
    <property type="match status" value="1"/>
</dbReference>
<dbReference type="Gene3D" id="1.10.260.40">
    <property type="entry name" value="lambda repressor-like DNA-binding domains"/>
    <property type="match status" value="1"/>
</dbReference>
<keyword evidence="6" id="KW-1185">Reference proteome</keyword>
<gene>
    <name evidence="5" type="ORF">DFR64_1967</name>
</gene>
<dbReference type="Pfam" id="PF00356">
    <property type="entry name" value="LacI"/>
    <property type="match status" value="1"/>
</dbReference>
<dbReference type="PROSITE" id="PS50932">
    <property type="entry name" value="HTH_LACI_2"/>
    <property type="match status" value="1"/>
</dbReference>
<dbReference type="EMBL" id="QUMS01000002">
    <property type="protein sequence ID" value="REG08595.1"/>
    <property type="molecule type" value="Genomic_DNA"/>
</dbReference>